<evidence type="ECO:0008006" key="4">
    <source>
        <dbReference type="Google" id="ProtNLM"/>
    </source>
</evidence>
<organism evidence="2 3">
    <name type="scientific">Brevibacillus choshinensis</name>
    <dbReference type="NCBI Taxonomy" id="54911"/>
    <lineage>
        <taxon>Bacteria</taxon>
        <taxon>Bacillati</taxon>
        <taxon>Bacillota</taxon>
        <taxon>Bacilli</taxon>
        <taxon>Bacillales</taxon>
        <taxon>Paenibacillaceae</taxon>
        <taxon>Brevibacillus</taxon>
    </lineage>
</organism>
<sequence>MLSERGVGLTAIKFLLGHSDQDNLQFYIRRYGRHIRLLHRELTRIEEELSQESLDIPGAQESHSSGEPEEKKTDGKSLLLPKEILLKLLEADLELAVIMIQRGLAHM</sequence>
<accession>A0ABR5NE86</accession>
<evidence type="ECO:0000313" key="3">
    <source>
        <dbReference type="Proteomes" id="UP000051063"/>
    </source>
</evidence>
<dbReference type="Proteomes" id="UP000051063">
    <property type="component" value="Unassembled WGS sequence"/>
</dbReference>
<dbReference type="EMBL" id="LJJB01000007">
    <property type="protein sequence ID" value="KQL49835.1"/>
    <property type="molecule type" value="Genomic_DNA"/>
</dbReference>
<proteinExistence type="predicted"/>
<comment type="caution">
    <text evidence="2">The sequence shown here is derived from an EMBL/GenBank/DDBJ whole genome shotgun (WGS) entry which is preliminary data.</text>
</comment>
<gene>
    <name evidence="2" type="ORF">AN963_09080</name>
</gene>
<reference evidence="2 3" key="1">
    <citation type="submission" date="2015-09" db="EMBL/GenBank/DDBJ databases">
        <title>Genome sequencing project for genomic taxonomy and phylogenomics of Bacillus-like bacteria.</title>
        <authorList>
            <person name="Liu B."/>
            <person name="Wang J."/>
            <person name="Zhu Y."/>
            <person name="Liu G."/>
            <person name="Chen Q."/>
            <person name="Chen Z."/>
            <person name="Lan J."/>
            <person name="Che J."/>
            <person name="Ge C."/>
            <person name="Shi H."/>
            <person name="Pan Z."/>
            <person name="Liu X."/>
        </authorList>
    </citation>
    <scope>NUCLEOTIDE SEQUENCE [LARGE SCALE GENOMIC DNA]</scope>
    <source>
        <strain evidence="2 3">DSM 8552</strain>
    </source>
</reference>
<protein>
    <recommendedName>
        <fullName evidence="4">Tyr recombinase domain-containing protein</fullName>
    </recommendedName>
</protein>
<name>A0ABR5NE86_BRECH</name>
<feature type="compositionally biased region" description="Basic and acidic residues" evidence="1">
    <location>
        <begin position="64"/>
        <end position="75"/>
    </location>
</feature>
<feature type="region of interest" description="Disordered" evidence="1">
    <location>
        <begin position="51"/>
        <end position="75"/>
    </location>
</feature>
<evidence type="ECO:0000256" key="1">
    <source>
        <dbReference type="SAM" id="MobiDB-lite"/>
    </source>
</evidence>
<evidence type="ECO:0000313" key="2">
    <source>
        <dbReference type="EMBL" id="KQL49835.1"/>
    </source>
</evidence>
<keyword evidence="3" id="KW-1185">Reference proteome</keyword>